<proteinExistence type="predicted"/>
<accession>A0A087UWZ3</accession>
<dbReference type="OMA" id="GFQRTHF"/>
<dbReference type="Gene3D" id="1.20.58.900">
    <property type="match status" value="1"/>
</dbReference>
<evidence type="ECO:0000259" key="1">
    <source>
        <dbReference type="PROSITE" id="PS50826"/>
    </source>
</evidence>
<dbReference type="SUPFAM" id="SSF50156">
    <property type="entry name" value="PDZ domain-like"/>
    <property type="match status" value="1"/>
</dbReference>
<dbReference type="PANTHER" id="PTHR46753:SF3">
    <property type="entry name" value="PDZ DOMAIN-CONTAINING PROTEIN"/>
    <property type="match status" value="1"/>
</dbReference>
<dbReference type="Pfam" id="PF00640">
    <property type="entry name" value="PID"/>
    <property type="match status" value="1"/>
</dbReference>
<dbReference type="Proteomes" id="UP000054359">
    <property type="component" value="Unassembled WGS sequence"/>
</dbReference>
<sequence>MSVSHPLLKQLKGNIYDLRKHLNKEEIRDFHPNLLPLCQTLEEIFRKGLKTSTSTPFGVMKKDYWFWIHHLYEHKEKYGVPFSLVDTIESVENSKKVHTNIGKGRLFIRTALSKKLLQSFLDFFLKDEVFVFSMYDPETSILGNEILAEILSSLFHELNKIDFKLELKNASFLDETWSLGVYRKYEFVPCKEMGITFAYIKGRIVVVKVEEGSVAAEEDQIEPGDVLDELYGQSLYRCNRSLISSLANKYRGLPIYLSVIKGYHDGKIFFPLKPLLEKLDIRELIEKKLSKNNESPDAVKSEFTSGCLVFHLLLLGRFLVKNDGRAQNIEIAINKALDIKLEPKDVIMEITERDLKVIEKKDNNVMLHKHFSEISACGRKKICPEIFAFIFGNTTCTIANEFQCFVLQAPSHVEVGTILSSVGKIFFF</sequence>
<keyword evidence="3" id="KW-1185">Reference proteome</keyword>
<evidence type="ECO:0000313" key="3">
    <source>
        <dbReference type="Proteomes" id="UP000054359"/>
    </source>
</evidence>
<reference evidence="2 3" key="1">
    <citation type="submission" date="2013-11" db="EMBL/GenBank/DDBJ databases">
        <title>Genome sequencing of Stegodyphus mimosarum.</title>
        <authorList>
            <person name="Bechsgaard J."/>
        </authorList>
    </citation>
    <scope>NUCLEOTIDE SEQUENCE [LARGE SCALE GENOMIC DNA]</scope>
</reference>
<feature type="domain" description="RUN" evidence="1">
    <location>
        <begin position="28"/>
        <end position="170"/>
    </location>
</feature>
<dbReference type="InterPro" id="IPR004012">
    <property type="entry name" value="Run_dom"/>
</dbReference>
<name>A0A087UWZ3_STEMI</name>
<dbReference type="InterPro" id="IPR036034">
    <property type="entry name" value="PDZ_sf"/>
</dbReference>
<dbReference type="InterPro" id="IPR006020">
    <property type="entry name" value="PTB/PI_dom"/>
</dbReference>
<organism evidence="2 3">
    <name type="scientific">Stegodyphus mimosarum</name>
    <name type="common">African social velvet spider</name>
    <dbReference type="NCBI Taxonomy" id="407821"/>
    <lineage>
        <taxon>Eukaryota</taxon>
        <taxon>Metazoa</taxon>
        <taxon>Ecdysozoa</taxon>
        <taxon>Arthropoda</taxon>
        <taxon>Chelicerata</taxon>
        <taxon>Arachnida</taxon>
        <taxon>Araneae</taxon>
        <taxon>Araneomorphae</taxon>
        <taxon>Entelegynae</taxon>
        <taxon>Eresoidea</taxon>
        <taxon>Eresidae</taxon>
        <taxon>Stegodyphus</taxon>
    </lineage>
</organism>
<dbReference type="PANTHER" id="PTHR46753">
    <property type="entry name" value="FYVE AND COILED-COIL DOMAIN-CONTAINING PROTEIN 1"/>
    <property type="match status" value="1"/>
</dbReference>
<dbReference type="SUPFAM" id="SSF140741">
    <property type="entry name" value="RUN domain-like"/>
    <property type="match status" value="1"/>
</dbReference>
<evidence type="ECO:0000313" key="2">
    <source>
        <dbReference type="EMBL" id="KFM81882.1"/>
    </source>
</evidence>
<gene>
    <name evidence="2" type="ORF">X975_07830</name>
</gene>
<dbReference type="STRING" id="407821.A0A087UWZ3"/>
<dbReference type="CDD" id="cd17682">
    <property type="entry name" value="RUN_RUFY4_like"/>
    <property type="match status" value="1"/>
</dbReference>
<dbReference type="Pfam" id="PF02759">
    <property type="entry name" value="RUN"/>
    <property type="match status" value="1"/>
</dbReference>
<feature type="non-terminal residue" evidence="2">
    <location>
        <position position="428"/>
    </location>
</feature>
<dbReference type="PROSITE" id="PS50826">
    <property type="entry name" value="RUN"/>
    <property type="match status" value="1"/>
</dbReference>
<dbReference type="SUPFAM" id="SSF50729">
    <property type="entry name" value="PH domain-like"/>
    <property type="match status" value="1"/>
</dbReference>
<dbReference type="AlphaFoldDB" id="A0A087UWZ3"/>
<protein>
    <submittedName>
        <fullName evidence="2">RUN and FYVE domain-containing protein 4</fullName>
    </submittedName>
</protein>
<dbReference type="InterPro" id="IPR011993">
    <property type="entry name" value="PH-like_dom_sf"/>
</dbReference>
<dbReference type="EMBL" id="KK122078">
    <property type="protein sequence ID" value="KFM81882.1"/>
    <property type="molecule type" value="Genomic_DNA"/>
</dbReference>
<dbReference type="InterPro" id="IPR037213">
    <property type="entry name" value="Run_dom_sf"/>
</dbReference>
<dbReference type="Gene3D" id="2.30.29.30">
    <property type="entry name" value="Pleckstrin-homology domain (PH domain)/Phosphotyrosine-binding domain (PTB)"/>
    <property type="match status" value="1"/>
</dbReference>
<dbReference type="OrthoDB" id="9044749at2759"/>